<gene>
    <name evidence="2" type="ORF">BCL32_6158</name>
</gene>
<comment type="caution">
    <text evidence="2">The sequence shown here is derived from an EMBL/GenBank/DDBJ whole genome shotgun (WGS) entry which is preliminary data.</text>
</comment>
<evidence type="ECO:0000313" key="2">
    <source>
        <dbReference type="EMBL" id="TVZ65819.1"/>
    </source>
</evidence>
<name>A0A559STX8_9HYPH</name>
<dbReference type="AlphaFoldDB" id="A0A559STX8"/>
<evidence type="ECO:0000313" key="3">
    <source>
        <dbReference type="Proteomes" id="UP000319824"/>
    </source>
</evidence>
<dbReference type="Pfam" id="PF07475">
    <property type="entry name" value="Hpr_kinase_C"/>
    <property type="match status" value="1"/>
</dbReference>
<dbReference type="Proteomes" id="UP000319824">
    <property type="component" value="Unassembled WGS sequence"/>
</dbReference>
<dbReference type="InterPro" id="IPR027417">
    <property type="entry name" value="P-loop_NTPase"/>
</dbReference>
<dbReference type="InterPro" id="IPR011104">
    <property type="entry name" value="Hpr_kin/Pase_C"/>
</dbReference>
<dbReference type="GO" id="GO:0006109">
    <property type="term" value="P:regulation of carbohydrate metabolic process"/>
    <property type="evidence" value="ECO:0007669"/>
    <property type="project" value="InterPro"/>
</dbReference>
<dbReference type="GO" id="GO:0005524">
    <property type="term" value="F:ATP binding"/>
    <property type="evidence" value="ECO:0007669"/>
    <property type="project" value="InterPro"/>
</dbReference>
<dbReference type="Gene3D" id="3.40.50.300">
    <property type="entry name" value="P-loop containing nucleotide triphosphate hydrolases"/>
    <property type="match status" value="1"/>
</dbReference>
<protein>
    <submittedName>
        <fullName evidence="2">HPr serine kinase-like protein</fullName>
    </submittedName>
</protein>
<evidence type="ECO:0000259" key="1">
    <source>
        <dbReference type="Pfam" id="PF07475"/>
    </source>
</evidence>
<keyword evidence="2" id="KW-0808">Transferase</keyword>
<reference evidence="2 3" key="1">
    <citation type="submission" date="2019-06" db="EMBL/GenBank/DDBJ databases">
        <title>Pac Bio to generate improved reference genome sequences for organisms with transposon mutant libraries (support for FEBA project).</title>
        <authorList>
            <person name="Blow M."/>
        </authorList>
    </citation>
    <scope>NUCLEOTIDE SEQUENCE [LARGE SCALE GENOMIC DNA]</scope>
    <source>
        <strain evidence="2 3">USDA 1844</strain>
    </source>
</reference>
<organism evidence="2 3">
    <name type="scientific">Rhizobium mongolense USDA 1844</name>
    <dbReference type="NCBI Taxonomy" id="1079460"/>
    <lineage>
        <taxon>Bacteria</taxon>
        <taxon>Pseudomonadati</taxon>
        <taxon>Pseudomonadota</taxon>
        <taxon>Alphaproteobacteria</taxon>
        <taxon>Hyphomicrobiales</taxon>
        <taxon>Rhizobiaceae</taxon>
        <taxon>Rhizobium/Agrobacterium group</taxon>
        <taxon>Rhizobium</taxon>
    </lineage>
</organism>
<proteinExistence type="predicted"/>
<dbReference type="GO" id="GO:0000155">
    <property type="term" value="F:phosphorelay sensor kinase activity"/>
    <property type="evidence" value="ECO:0007669"/>
    <property type="project" value="InterPro"/>
</dbReference>
<sequence length="151" mass="15784">MMTGATFNINATAIVVNKTGLLFVGPSGWGKSMLAFTCITEAKRMGLPASLVADDQVFLSKRDGQVIAERPSAISGLIELRGTGIVKCESVPLAPMHYAVLPGSPSGENRLPPDNDVAQFAEGFSLPALRLLPNAPVPLAILMAKAPDIGL</sequence>
<feature type="domain" description="HPr kinase/phosphorylase C-terminal" evidence="1">
    <location>
        <begin position="9"/>
        <end position="89"/>
    </location>
</feature>
<keyword evidence="2" id="KW-0418">Kinase</keyword>
<accession>A0A559STX8</accession>
<dbReference type="EMBL" id="VISO01000003">
    <property type="protein sequence ID" value="TVZ65819.1"/>
    <property type="molecule type" value="Genomic_DNA"/>
</dbReference>
<dbReference type="SUPFAM" id="SSF53795">
    <property type="entry name" value="PEP carboxykinase-like"/>
    <property type="match status" value="1"/>
</dbReference>